<evidence type="ECO:0000313" key="15">
    <source>
        <dbReference type="EMBL" id="KAJ1120702.1"/>
    </source>
</evidence>
<dbReference type="PROSITE" id="PS50157">
    <property type="entry name" value="ZINC_FINGER_C2H2_2"/>
    <property type="match status" value="33"/>
</dbReference>
<feature type="domain" description="C2H2-type" evidence="13">
    <location>
        <begin position="1607"/>
        <end position="1634"/>
    </location>
</feature>
<dbReference type="FunFam" id="3.30.160.60:FF:000062">
    <property type="entry name" value="RB-associated KRAB zinc finger protein-like"/>
    <property type="match status" value="1"/>
</dbReference>
<proteinExistence type="inferred from homology"/>
<feature type="domain" description="C2H2-type" evidence="13">
    <location>
        <begin position="2033"/>
        <end position="2056"/>
    </location>
</feature>
<dbReference type="FunFam" id="3.30.160.60:FF:000446">
    <property type="entry name" value="Zinc finger protein"/>
    <property type="match status" value="3"/>
</dbReference>
<feature type="domain" description="C2H2-type" evidence="13">
    <location>
        <begin position="931"/>
        <end position="958"/>
    </location>
</feature>
<dbReference type="FunFam" id="3.30.160.60:FF:000322">
    <property type="entry name" value="GDNF-inducible zinc finger protein 1"/>
    <property type="match status" value="1"/>
</dbReference>
<feature type="domain" description="C2H2-type" evidence="13">
    <location>
        <begin position="475"/>
        <end position="502"/>
    </location>
</feature>
<keyword evidence="7" id="KW-0805">Transcription regulation</keyword>
<feature type="domain" description="C2H2-type" evidence="13">
    <location>
        <begin position="1747"/>
        <end position="1774"/>
    </location>
</feature>
<dbReference type="FunFam" id="3.30.160.60:FF:000213">
    <property type="entry name" value="Zinc finger protein 624"/>
    <property type="match status" value="1"/>
</dbReference>
<evidence type="ECO:0000256" key="6">
    <source>
        <dbReference type="ARBA" id="ARBA00022833"/>
    </source>
</evidence>
<feature type="domain" description="C2H2-type" evidence="13">
    <location>
        <begin position="902"/>
        <end position="930"/>
    </location>
</feature>
<evidence type="ECO:0000259" key="14">
    <source>
        <dbReference type="PROSITE" id="PS50805"/>
    </source>
</evidence>
<evidence type="ECO:0000256" key="9">
    <source>
        <dbReference type="ARBA" id="ARBA00023163"/>
    </source>
</evidence>
<keyword evidence="6" id="KW-0862">Zinc</keyword>
<dbReference type="FunFam" id="3.30.160.60:FF:000038">
    <property type="entry name" value="Zinc finger protein 624"/>
    <property type="match status" value="1"/>
</dbReference>
<evidence type="ECO:0000256" key="11">
    <source>
        <dbReference type="PROSITE-ProRule" id="PRU00042"/>
    </source>
</evidence>
<dbReference type="SMART" id="SM00349">
    <property type="entry name" value="KRAB"/>
    <property type="match status" value="1"/>
</dbReference>
<evidence type="ECO:0000256" key="2">
    <source>
        <dbReference type="ARBA" id="ARBA00006991"/>
    </source>
</evidence>
<dbReference type="SUPFAM" id="SSF109640">
    <property type="entry name" value="KRAB domain (Kruppel-associated box)"/>
    <property type="match status" value="1"/>
</dbReference>
<dbReference type="GO" id="GO:0045893">
    <property type="term" value="P:positive regulation of DNA-templated transcription"/>
    <property type="evidence" value="ECO:0007669"/>
    <property type="project" value="UniProtKB-ARBA"/>
</dbReference>
<feature type="domain" description="C2H2-type" evidence="13">
    <location>
        <begin position="2084"/>
        <end position="2112"/>
    </location>
</feature>
<evidence type="ECO:0000256" key="8">
    <source>
        <dbReference type="ARBA" id="ARBA00023125"/>
    </source>
</evidence>
<dbReference type="InterPro" id="IPR013087">
    <property type="entry name" value="Znf_C2H2_type"/>
</dbReference>
<evidence type="ECO:0000256" key="10">
    <source>
        <dbReference type="ARBA" id="ARBA00023242"/>
    </source>
</evidence>
<comment type="similarity">
    <text evidence="2">Belongs to the krueppel C2H2-type zinc-finger protein family.</text>
</comment>
<dbReference type="FunFam" id="3.30.160.60:FF:000358">
    <property type="entry name" value="zinc finger protein 24"/>
    <property type="match status" value="2"/>
</dbReference>
<feature type="domain" description="C2H2-type" evidence="13">
    <location>
        <begin position="1950"/>
        <end position="1977"/>
    </location>
</feature>
<dbReference type="Proteomes" id="UP001066276">
    <property type="component" value="Chromosome 8"/>
</dbReference>
<dbReference type="InterPro" id="IPR050826">
    <property type="entry name" value="Krueppel_C2H2_ZnFinger"/>
</dbReference>
<feature type="domain" description="C2H2-type" evidence="13">
    <location>
        <begin position="1978"/>
        <end position="2005"/>
    </location>
</feature>
<feature type="domain" description="C2H2-type" evidence="13">
    <location>
        <begin position="1147"/>
        <end position="1174"/>
    </location>
</feature>
<dbReference type="Gene3D" id="3.30.160.60">
    <property type="entry name" value="Classic Zinc Finger"/>
    <property type="match status" value="30"/>
</dbReference>
<dbReference type="CDD" id="cd07765">
    <property type="entry name" value="KRAB_A-box"/>
    <property type="match status" value="1"/>
</dbReference>
<dbReference type="SUPFAM" id="SSF57667">
    <property type="entry name" value="beta-beta-alpha zinc fingers"/>
    <property type="match status" value="20"/>
</dbReference>
<keyword evidence="3" id="KW-0479">Metal-binding</keyword>
<feature type="domain" description="C2H2-type" evidence="13">
    <location>
        <begin position="1316"/>
        <end position="1343"/>
    </location>
</feature>
<dbReference type="InterPro" id="IPR036051">
    <property type="entry name" value="KRAB_dom_sf"/>
</dbReference>
<feature type="compositionally biased region" description="Basic and acidic residues" evidence="12">
    <location>
        <begin position="2257"/>
        <end position="2276"/>
    </location>
</feature>
<feature type="domain" description="C2H2-type" evidence="13">
    <location>
        <begin position="1635"/>
        <end position="1658"/>
    </location>
</feature>
<feature type="domain" description="C2H2-type" evidence="13">
    <location>
        <begin position="562"/>
        <end position="589"/>
    </location>
</feature>
<dbReference type="FunFam" id="3.30.160.60:FF:001049">
    <property type="entry name" value="zinc finger protein 319"/>
    <property type="match status" value="1"/>
</dbReference>
<keyword evidence="8" id="KW-0238">DNA-binding</keyword>
<feature type="domain" description="C2H2-type" evidence="13">
    <location>
        <begin position="1922"/>
        <end position="1949"/>
    </location>
</feature>
<dbReference type="Gene3D" id="6.10.140.140">
    <property type="match status" value="1"/>
</dbReference>
<reference evidence="15" key="1">
    <citation type="journal article" date="2022" name="bioRxiv">
        <title>Sequencing and chromosome-scale assembly of the giantPleurodeles waltlgenome.</title>
        <authorList>
            <person name="Brown T."/>
            <person name="Elewa A."/>
            <person name="Iarovenko S."/>
            <person name="Subramanian E."/>
            <person name="Araus A.J."/>
            <person name="Petzold A."/>
            <person name="Susuki M."/>
            <person name="Suzuki K.-i.T."/>
            <person name="Hayashi T."/>
            <person name="Toyoda A."/>
            <person name="Oliveira C."/>
            <person name="Osipova E."/>
            <person name="Leigh N.D."/>
            <person name="Simon A."/>
            <person name="Yun M.H."/>
        </authorList>
    </citation>
    <scope>NUCLEOTIDE SEQUENCE</scope>
    <source>
        <strain evidence="15">20211129_DDA</strain>
        <tissue evidence="15">Liver</tissue>
    </source>
</reference>
<evidence type="ECO:0000256" key="3">
    <source>
        <dbReference type="ARBA" id="ARBA00022723"/>
    </source>
</evidence>
<dbReference type="FunFam" id="3.30.160.60:FF:001530">
    <property type="entry name" value="Zinc finger protein 268"/>
    <property type="match status" value="1"/>
</dbReference>
<comment type="caution">
    <text evidence="15">The sequence shown here is derived from an EMBL/GenBank/DDBJ whole genome shotgun (WGS) entry which is preliminary data.</text>
</comment>
<dbReference type="GO" id="GO:0005694">
    <property type="term" value="C:chromosome"/>
    <property type="evidence" value="ECO:0007669"/>
    <property type="project" value="UniProtKB-ARBA"/>
</dbReference>
<feature type="compositionally biased region" description="Polar residues" evidence="12">
    <location>
        <begin position="1508"/>
        <end position="1524"/>
    </location>
</feature>
<dbReference type="FunFam" id="3.30.160.60:FF:000065">
    <property type="entry name" value="B-cell CLL/lymphoma 6, member B"/>
    <property type="match status" value="1"/>
</dbReference>
<dbReference type="Pfam" id="PF01352">
    <property type="entry name" value="KRAB"/>
    <property type="match status" value="1"/>
</dbReference>
<dbReference type="PANTHER" id="PTHR24377">
    <property type="entry name" value="IP01015P-RELATED"/>
    <property type="match status" value="1"/>
</dbReference>
<feature type="domain" description="C2H2-type" evidence="13">
    <location>
        <begin position="2349"/>
        <end position="2376"/>
    </location>
</feature>
<dbReference type="PROSITE" id="PS50805">
    <property type="entry name" value="KRAB"/>
    <property type="match status" value="1"/>
</dbReference>
<comment type="subcellular location">
    <subcellularLocation>
        <location evidence="1">Nucleus</location>
    </subcellularLocation>
</comment>
<feature type="domain" description="C2H2-type" evidence="13">
    <location>
        <begin position="1259"/>
        <end position="1287"/>
    </location>
</feature>
<sequence>MACTKEVPITFEDVTVYFSEEEWFSLNEWQKALYTSVTNENYQTLRSVGLSTVKPDTVLKIERGEAPCFKSDCGINKVSGRLQEDDGLIYNAGEENLESVQFRDSSVYAIRQNQGSPHLSSSSDKDATKDGWNVSFDYEGCDSDQSTKMETVELLQDEAQKAKESEVIYPKDLSAISGLKAYRRGGKFICNGCGKNFRHRSHCIAHERIHTGEKPFCCQKCGKAFRWVSQWKRHRTHVCESVVEKPLGDRFNGGEVHSEESPEKLERLGVASRNTMHVISCLTKEQKSLHDSESQGKDGSFCGGNGVESHTTPSEQMKINARIKPCTSIEASNNVCGYKTANPLVCGSSTNFVSYKSPLIEQEQLYTEKKNHASSLIFKDSGESFQENLQMVNHEKSFKQDLQELRDFRQIYSRDLDVHKTFHAGEQLLTGSECGHGLMTHQSLTEHQTCHAGAARGGHFEGYDAERPHACEKSFSCTECGKSFFSFSQWKAHIPCHRRGPPYSCPECGESYSLNSDLIAHRKSHVQQQFNNVEERLGCPDCGSFINRNGPVSHQMYCAKIHTCTACGEGFHHVLDLEKHKQTHISLKNGAMNMLTTGASPTLLSMSAASCIGPSSSVENSEPSIFLPQMTVLEKQQSDLDQTNIRTNTLPLESSGASVNGSSDSSVECEVTQDSPELISVDSGHSVSPRGEDHQEQYNCVMEPKAPTGNTEVAASNVNTEEKMTHGHSAAKECEQSCPTSPAPLEQNGSQVGDPQNLCREVCEAAASKIALTPQPELSTGGDTFICCECGEDFQESSHLIAHAKVHMTQLGEANLGWDMPFICRKCGESFQWESQLIEHQRCHSEERTVRCTECGENVHYTYSSLEHMGIDIHENMSPGEQRSIEYLHLLKHLKTCTSKQYACVECGKSFKLQESLVLHQKRSHTGEKPYNCPKCDMSFARRHQFRTHYKTHRGEQPFMCNLCGKNFKGIANLSRHQQTHEELGDFNQEQMLLKLNEDSGFFPLQKSESMERSQSEAYHSKMDVCSKNTSPMAGEVLMVGGTHSQNPEEGAVQLQAHASSGHFMNGAPTHVESSQNQGSWQNSQWKQELTILFASECERGLSRREAFPMQQKPGEGPRAAGDHWGNIYNEVHFPEHQQNHTGPFPFVCHWCEKSFFWKSHLLMHERIHMSEKPFLCEECGERFQWRAEWTEHQMCHTGERTHTCAQCGQGFHHSYGLLEHQRLHMLQSTSLRVDGNQSSSESVKLTDHDKTADSKKLFQCDECGKSFKLCESLVLHQKRTHTGEKPYNCPKCDMSFIRRHQFRTHYKLHRAERPYRCVQCGKSFKGRMYFLRHQRIHASEMMLSAKHGLLSFSKVEPTGVAQLKMELPVQEANSCSPTVPQGDEDMMNMPEANEHSGVYSMKVEPCEIPEESTNGGVVNTEARQQHKIHLFNSEQIQLDRKENISGCVLSFTNQAAQKGTERLLAVERLCAPLGYERGFLDKVQLVNSEIRAPDEVHLSKDREKADNSNSLQNEEQLEYTTRSAKTKEIESPIVNEPVNSSEVVQVESQDKKPVCEENDFFERSQKSQRRAYTGVGPFNCSGCGKSFRWRSHFIAHERIHTGEKPFTCGECGKRFRWSSQWIDHERSHTGEQTHLCAECGETFHHSYALQRHQRTHSQGIKSQPLDTEQISVSAQCVEDLQTLAREKPYACTDCGKRFKLLDSLVIHQRKVHTGERPYICTKCERSFIRRHQLRAHYKMHRGERPYPCSKCGKYFRGRSQLIGHMRTHTSEIAKPSIANLLPKEEERHFEESPSERCMNEMPENAEHFETKADGGVMMRDVKEECPKKTSIKHEPLEVTFGVTSTDPQCCEEDTKRQDLRNVLGQPEGPAGNEQNERSAAVMLPDEEKSGSSIQSPTVYCQNVSKKVSIKPRRFHAGEGPLICSGCGKGFQWKSHLIAHERIHTGEKPFTCNICARRFRWSSQWVEHQRSHTGEKPYICLDCGKCYNRSCDLSIHKRVHTGERPYRCECGKSFIAKKRLIMHQKIHAGERKHACNECGESFHHSCALLKHQRIHTKGIAQQCPEWEKSSPGKLSIEQLGTLPYTCTECGQSFKLHASLIIHQRRVHTGERPFTCPKCDKSFTRRHQLRTHFKVHRKDRALQNPHDRLSRLVKQGIYRAQVSSGTFVTFHRENPLPPKKHLDTVSLTGDKLNDRLEEKHLVESPVKLETVKPISGCTDISGSLIKTTDNMQFTERQMSPAVSVKCEGEVSNPPTRQQKSETERGAPRELVSWEHPYKKAPSPGKTPAVEGPPFICSGCGKIFQWRSHFIAHERIHTGEKPFTCKECGKSFRWSSQWNDHQKFHTSQKLYTCMECGKMYKQSSELAIHKRSHMGEEPYKCTDCGKSFSLKQRLLMHQRAHIR</sequence>
<feature type="region of interest" description="Disordered" evidence="12">
    <location>
        <begin position="287"/>
        <end position="316"/>
    </location>
</feature>
<feature type="domain" description="C2H2-type" evidence="13">
    <location>
        <begin position="785"/>
        <end position="807"/>
    </location>
</feature>
<feature type="domain" description="C2H2-type" evidence="13">
    <location>
        <begin position="503"/>
        <end position="530"/>
    </location>
</feature>
<dbReference type="FunFam" id="3.30.160.60:FF:000624">
    <property type="entry name" value="zinc finger protein 697"/>
    <property type="match status" value="3"/>
</dbReference>
<dbReference type="FunFam" id="3.30.160.60:FF:000202">
    <property type="entry name" value="Zinc finger protein 574"/>
    <property type="match status" value="1"/>
</dbReference>
<feature type="domain" description="C2H2-type" evidence="13">
    <location>
        <begin position="1579"/>
        <end position="1606"/>
    </location>
</feature>
<dbReference type="GO" id="GO:0005634">
    <property type="term" value="C:nucleus"/>
    <property type="evidence" value="ECO:0007669"/>
    <property type="project" value="UniProtKB-SubCell"/>
</dbReference>
<dbReference type="EMBL" id="JANPWB010000012">
    <property type="protein sequence ID" value="KAJ1120702.1"/>
    <property type="molecule type" value="Genomic_DNA"/>
</dbReference>
<feature type="domain" description="C2H2-type" evidence="13">
    <location>
        <begin position="2113"/>
        <end position="2140"/>
    </location>
</feature>
<dbReference type="InterPro" id="IPR036236">
    <property type="entry name" value="Znf_C2H2_sf"/>
</dbReference>
<evidence type="ECO:0000256" key="7">
    <source>
        <dbReference type="ARBA" id="ARBA00023015"/>
    </source>
</evidence>
<dbReference type="PROSITE" id="PS00028">
    <property type="entry name" value="ZINC_FINGER_C2H2_1"/>
    <property type="match status" value="32"/>
</dbReference>
<dbReference type="FunFam" id="3.30.160.60:FF:002343">
    <property type="entry name" value="Zinc finger protein 33A"/>
    <property type="match status" value="1"/>
</dbReference>
<evidence type="ECO:0000256" key="12">
    <source>
        <dbReference type="SAM" id="MobiDB-lite"/>
    </source>
</evidence>
<keyword evidence="4" id="KW-0677">Repeat</keyword>
<feature type="domain" description="KRAB" evidence="14">
    <location>
        <begin position="9"/>
        <end position="80"/>
    </location>
</feature>
<gene>
    <name evidence="15" type="ORF">NDU88_008864</name>
</gene>
<feature type="domain" description="C2H2-type" evidence="13">
    <location>
        <begin position="2377"/>
        <end position="2401"/>
    </location>
</feature>
<feature type="domain" description="C2H2-type" evidence="13">
    <location>
        <begin position="2006"/>
        <end position="2032"/>
    </location>
</feature>
<evidence type="ECO:0000259" key="13">
    <source>
        <dbReference type="PROSITE" id="PS50157"/>
    </source>
</evidence>
<feature type="domain" description="C2H2-type" evidence="13">
    <location>
        <begin position="2321"/>
        <end position="2348"/>
    </location>
</feature>
<keyword evidence="5 11" id="KW-0863">Zinc-finger</keyword>
<evidence type="ECO:0000313" key="16">
    <source>
        <dbReference type="Proteomes" id="UP001066276"/>
    </source>
</evidence>
<feature type="domain" description="C2H2-type" evidence="13">
    <location>
        <begin position="1690"/>
        <end position="1718"/>
    </location>
</feature>
<keyword evidence="9" id="KW-0804">Transcription</keyword>
<dbReference type="GO" id="GO:0008270">
    <property type="term" value="F:zinc ion binding"/>
    <property type="evidence" value="ECO:0007669"/>
    <property type="project" value="UniProtKB-KW"/>
</dbReference>
<feature type="domain" description="C2H2-type" evidence="13">
    <location>
        <begin position="2293"/>
        <end position="2320"/>
    </location>
</feature>
<dbReference type="FunFam" id="3.30.160.60:FF:000100">
    <property type="entry name" value="Zinc finger 45-like"/>
    <property type="match status" value="2"/>
</dbReference>
<dbReference type="FunFam" id="3.30.160.60:FF:001732">
    <property type="entry name" value="Zgc:162936"/>
    <property type="match status" value="1"/>
</dbReference>
<evidence type="ECO:0000256" key="5">
    <source>
        <dbReference type="ARBA" id="ARBA00022771"/>
    </source>
</evidence>
<keyword evidence="16" id="KW-1185">Reference proteome</keyword>
<dbReference type="GO" id="GO:0043565">
    <property type="term" value="F:sequence-specific DNA binding"/>
    <property type="evidence" value="ECO:0007669"/>
    <property type="project" value="UniProtKB-ARBA"/>
</dbReference>
<dbReference type="FunFam" id="3.30.160.60:FF:002533">
    <property type="entry name" value="Zinc finger protein 770"/>
    <property type="match status" value="1"/>
</dbReference>
<dbReference type="Pfam" id="PF00096">
    <property type="entry name" value="zf-C2H2"/>
    <property type="match status" value="16"/>
</dbReference>
<feature type="domain" description="C2H2-type" evidence="13">
    <location>
        <begin position="959"/>
        <end position="981"/>
    </location>
</feature>
<organism evidence="15 16">
    <name type="scientific">Pleurodeles waltl</name>
    <name type="common">Iberian ribbed newt</name>
    <dbReference type="NCBI Taxonomy" id="8319"/>
    <lineage>
        <taxon>Eukaryota</taxon>
        <taxon>Metazoa</taxon>
        <taxon>Chordata</taxon>
        <taxon>Craniata</taxon>
        <taxon>Vertebrata</taxon>
        <taxon>Euteleostomi</taxon>
        <taxon>Amphibia</taxon>
        <taxon>Batrachia</taxon>
        <taxon>Caudata</taxon>
        <taxon>Salamandroidea</taxon>
        <taxon>Salamandridae</taxon>
        <taxon>Pleurodelinae</taxon>
        <taxon>Pleurodeles</taxon>
    </lineage>
</organism>
<feature type="domain" description="C2H2-type" evidence="13">
    <location>
        <begin position="1203"/>
        <end position="1230"/>
    </location>
</feature>
<keyword evidence="10" id="KW-0539">Nucleus</keyword>
<feature type="domain" description="C2H2-type" evidence="13">
    <location>
        <begin position="1719"/>
        <end position="1746"/>
    </location>
</feature>
<evidence type="ECO:0000256" key="1">
    <source>
        <dbReference type="ARBA" id="ARBA00004123"/>
    </source>
</evidence>
<dbReference type="FunFam" id="3.30.160.60:FF:001498">
    <property type="entry name" value="Zinc finger protein 404"/>
    <property type="match status" value="1"/>
</dbReference>
<feature type="domain" description="C2H2-type" evidence="13">
    <location>
        <begin position="216"/>
        <end position="246"/>
    </location>
</feature>
<feature type="domain" description="C2H2-type" evidence="13">
    <location>
        <begin position="1175"/>
        <end position="1202"/>
    </location>
</feature>
<evidence type="ECO:0000256" key="4">
    <source>
        <dbReference type="ARBA" id="ARBA00022737"/>
    </source>
</evidence>
<feature type="compositionally biased region" description="Basic and acidic residues" evidence="12">
    <location>
        <begin position="1498"/>
        <end position="1507"/>
    </location>
</feature>
<feature type="domain" description="C2H2-type" evidence="13">
    <location>
        <begin position="188"/>
        <end position="215"/>
    </location>
</feature>
<dbReference type="FunFam" id="3.30.160.60:FF:000688">
    <property type="entry name" value="zinc finger protein 197 isoform X1"/>
    <property type="match status" value="1"/>
</dbReference>
<name>A0AAV7NXH8_PLEWA</name>
<feature type="compositionally biased region" description="Basic and acidic residues" evidence="12">
    <location>
        <begin position="287"/>
        <end position="296"/>
    </location>
</feature>
<dbReference type="InterPro" id="IPR001909">
    <property type="entry name" value="KRAB"/>
</dbReference>
<feature type="region of interest" description="Disordered" evidence="12">
    <location>
        <begin position="2238"/>
        <end position="2286"/>
    </location>
</feature>
<dbReference type="SMART" id="SM00355">
    <property type="entry name" value="ZnF_C2H2"/>
    <property type="match status" value="35"/>
</dbReference>
<dbReference type="FunFam" id="3.30.160.60:FF:000275">
    <property type="entry name" value="zinc finger protein 90 homolog"/>
    <property type="match status" value="1"/>
</dbReference>
<accession>A0AAV7NXH8</accession>
<dbReference type="FunFam" id="3.30.160.60:FF:000056">
    <property type="entry name" value="Zinc finger and SCAN domain-containing 20"/>
    <property type="match status" value="1"/>
</dbReference>
<feature type="domain" description="C2H2-type" evidence="13">
    <location>
        <begin position="822"/>
        <end position="849"/>
    </location>
</feature>
<protein>
    <submittedName>
        <fullName evidence="15">Uncharacterized protein</fullName>
    </submittedName>
</protein>
<feature type="region of interest" description="Disordered" evidence="12">
    <location>
        <begin position="1498"/>
        <end position="1526"/>
    </location>
</feature>
<feature type="domain" description="C2H2-type" evidence="13">
    <location>
        <begin position="1288"/>
        <end position="1315"/>
    </location>
</feature>
<dbReference type="GO" id="GO:0032502">
    <property type="term" value="P:developmental process"/>
    <property type="evidence" value="ECO:0007669"/>
    <property type="project" value="UniProtKB-ARBA"/>
</dbReference>